<keyword evidence="2" id="KW-1185">Reference proteome</keyword>
<accession>A0ACC7NUD6</accession>
<dbReference type="Proteomes" id="UP001631969">
    <property type="component" value="Unassembled WGS sequence"/>
</dbReference>
<name>A0ACC7NUD6_9BACL</name>
<evidence type="ECO:0000313" key="1">
    <source>
        <dbReference type="EMBL" id="MFM9327654.1"/>
    </source>
</evidence>
<protein>
    <submittedName>
        <fullName evidence="1">AraC family transcriptional regulator</fullName>
    </submittedName>
</protein>
<proteinExistence type="predicted"/>
<reference evidence="1" key="1">
    <citation type="submission" date="2024-12" db="EMBL/GenBank/DDBJ databases">
        <authorList>
            <person name="Wu N."/>
        </authorList>
    </citation>
    <scope>NUCLEOTIDE SEQUENCE</scope>
    <source>
        <strain evidence="1">P15</strain>
    </source>
</reference>
<organism evidence="1 2">
    <name type="scientific">Paenibacillus mesotrionivorans</name>
    <dbReference type="NCBI Taxonomy" id="3160968"/>
    <lineage>
        <taxon>Bacteria</taxon>
        <taxon>Bacillati</taxon>
        <taxon>Bacillota</taxon>
        <taxon>Bacilli</taxon>
        <taxon>Bacillales</taxon>
        <taxon>Paenibacillaceae</taxon>
        <taxon>Paenibacillus</taxon>
    </lineage>
</organism>
<dbReference type="EMBL" id="JBJURJ010000003">
    <property type="protein sequence ID" value="MFM9327654.1"/>
    <property type="molecule type" value="Genomic_DNA"/>
</dbReference>
<evidence type="ECO:0000313" key="2">
    <source>
        <dbReference type="Proteomes" id="UP001631969"/>
    </source>
</evidence>
<comment type="caution">
    <text evidence="1">The sequence shown here is derived from an EMBL/GenBank/DDBJ whole genome shotgun (WGS) entry which is preliminary data.</text>
</comment>
<sequence>MQVAFHTAEDLSAAVEHVFRELPVLLYHKLDSVAPYTGFQSHNGIEMYFIESGSGVYLAGDRAYPLSPGTLMIVRPFTLHKVLQTDGVFNICRSVLMWKESLLKEHWPSQEPYPLTHMSADCCRIQFAPPEAERVSGIYRSLQEEWSGRRSGFVQIMGCLIKELLLLAYRSYKEEDQLHPAPKLPDLPEEISTLVQYIGEHFQSELTLDALGERVHMNPSYLSSLFHKHMGMTLSRFITVKRLHYAKKLLRESALSVTDIAYQSGFNHHTYFNRMFKKQERLSPLAYRKNVERSLPGTKRQ</sequence>
<gene>
    <name evidence="1" type="ORF">ACI1P1_04985</name>
</gene>